<proteinExistence type="predicted"/>
<dbReference type="AlphaFoldDB" id="A0A9X2CQ58"/>
<reference evidence="1" key="1">
    <citation type="submission" date="2022-01" db="EMBL/GenBank/DDBJ databases">
        <title>Genome sequencing of Zunongwangia sp. M21534 genome.</title>
        <authorList>
            <person name="Chen Y."/>
            <person name="Dong C."/>
            <person name="Shao Z."/>
        </authorList>
    </citation>
    <scope>NUCLEOTIDE SEQUENCE</scope>
    <source>
        <strain evidence="1">MCCC M21534</strain>
    </source>
</reference>
<dbReference type="EMBL" id="JAKHSK010000014">
    <property type="protein sequence ID" value="MCL6218897.1"/>
    <property type="molecule type" value="Genomic_DNA"/>
</dbReference>
<comment type="caution">
    <text evidence="1">The sequence shown here is derived from an EMBL/GenBank/DDBJ whole genome shotgun (WGS) entry which is preliminary data.</text>
</comment>
<name>A0A9X2CQ58_9FLAO</name>
<sequence>MKNLLKILILILFLAASKKEMKSKIQSPKSSDFDLETDLMEFKKRMTDLDTIKLFFNHSVCTYEGYEKIEITKQSDSIKVRTEFKELTTFSKDDSPEWKLVYEKTISENDTIWPFGKFIERNTNRKTYKKKKHATLIIENKKDTIQFYTDGLVDLNHFLEDYYLTMRKIYPENKNGIYGYEPIEK</sequence>
<accession>A0A9X2CQ58</accession>
<evidence type="ECO:0000313" key="1">
    <source>
        <dbReference type="EMBL" id="MCL6218897.1"/>
    </source>
</evidence>
<protein>
    <submittedName>
        <fullName evidence="1">Uncharacterized protein</fullName>
    </submittedName>
</protein>
<dbReference type="RefSeq" id="WP_249601746.1">
    <property type="nucleotide sequence ID" value="NZ_JAKHSK010000014.1"/>
</dbReference>
<gene>
    <name evidence="1" type="ORF">L1967_11355</name>
</gene>
<organism evidence="1 2">
    <name type="scientific">Zunongwangia pacifica</name>
    <dbReference type="NCBI Taxonomy" id="2911062"/>
    <lineage>
        <taxon>Bacteria</taxon>
        <taxon>Pseudomonadati</taxon>
        <taxon>Bacteroidota</taxon>
        <taxon>Flavobacteriia</taxon>
        <taxon>Flavobacteriales</taxon>
        <taxon>Flavobacteriaceae</taxon>
        <taxon>Zunongwangia</taxon>
    </lineage>
</organism>
<dbReference type="Proteomes" id="UP001139521">
    <property type="component" value="Unassembled WGS sequence"/>
</dbReference>
<keyword evidence="2" id="KW-1185">Reference proteome</keyword>
<evidence type="ECO:0000313" key="2">
    <source>
        <dbReference type="Proteomes" id="UP001139521"/>
    </source>
</evidence>